<dbReference type="Pfam" id="PF24568">
    <property type="entry name" value="CC_PcsB"/>
    <property type="match status" value="1"/>
</dbReference>
<feature type="domain" description="Peptidase C51" evidence="5">
    <location>
        <begin position="275"/>
        <end position="406"/>
    </location>
</feature>
<feature type="signal peptide" evidence="4">
    <location>
        <begin position="1"/>
        <end position="23"/>
    </location>
</feature>
<comment type="caution">
    <text evidence="6">The sequence shown here is derived from an EMBL/GenBank/DDBJ whole genome shotgun (WGS) entry which is preliminary data.</text>
</comment>
<dbReference type="InterPro" id="IPR009148">
    <property type="entry name" value="PcsB-like"/>
</dbReference>
<dbReference type="InterPro" id="IPR007921">
    <property type="entry name" value="CHAP_dom"/>
</dbReference>
<dbReference type="PROSITE" id="PS50911">
    <property type="entry name" value="CHAP"/>
    <property type="match status" value="1"/>
</dbReference>
<dbReference type="Gene3D" id="3.90.1720.10">
    <property type="entry name" value="endopeptidase domain like (from Nostoc punctiforme)"/>
    <property type="match status" value="1"/>
</dbReference>
<name>A0ABW1UPB5_9LACO</name>
<accession>A0ABW1UPB5</accession>
<feature type="region of interest" description="Disordered" evidence="3">
    <location>
        <begin position="259"/>
        <end position="291"/>
    </location>
</feature>
<proteinExistence type="predicted"/>
<dbReference type="SUPFAM" id="SSF54001">
    <property type="entry name" value="Cysteine proteinases"/>
    <property type="match status" value="1"/>
</dbReference>
<dbReference type="Proteomes" id="UP001596310">
    <property type="component" value="Unassembled WGS sequence"/>
</dbReference>
<evidence type="ECO:0000259" key="5">
    <source>
        <dbReference type="PROSITE" id="PS50911"/>
    </source>
</evidence>
<keyword evidence="7" id="KW-1185">Reference proteome</keyword>
<feature type="coiled-coil region" evidence="2">
    <location>
        <begin position="224"/>
        <end position="256"/>
    </location>
</feature>
<evidence type="ECO:0000313" key="7">
    <source>
        <dbReference type="Proteomes" id="UP001596310"/>
    </source>
</evidence>
<feature type="chain" id="PRO_5046439516" evidence="4">
    <location>
        <begin position="24"/>
        <end position="409"/>
    </location>
</feature>
<dbReference type="InterPro" id="IPR057309">
    <property type="entry name" value="PcsB_CC"/>
</dbReference>
<dbReference type="PRINTS" id="PR01852">
    <property type="entry name" value="SIBAPROTEIN"/>
</dbReference>
<evidence type="ECO:0000256" key="3">
    <source>
        <dbReference type="SAM" id="MobiDB-lite"/>
    </source>
</evidence>
<protein>
    <submittedName>
        <fullName evidence="6">CHAP domain-containing protein</fullName>
    </submittedName>
</protein>
<evidence type="ECO:0000256" key="1">
    <source>
        <dbReference type="ARBA" id="ARBA00022729"/>
    </source>
</evidence>
<sequence>MKKRNRTLFVGAAVLLLAGPVMAQVGTVHADSVSEAQSAISSNKSKKEKLIAEMNELQSKVWSLDKKVVAKNQAIASVTSDIQASQKRLDEIAGEIKETQIELKNRRTVLKNQLVELQKQSSNSVSGNVYIDFVLSSDGFTELLSRSFAVGKLNKANQEAMDAVKASENKLQDLKDEQDQKQQALVDSKAQLVSDKADLVEAQKAASVAVAKLQTEVTANQDLLENLQVTLKSALSEAAQEKANKAAAAAAKAAQKAASSATNSSTSSSNSSSSNVNSGSSTGTPNVTHTGNNPYSWGQCTWYAYQRSGWAGGSWGNGADWGNSARAAGFTVNNTPAVGAIVSFAAGQSVGGQWTADGQYGHVAYVESYNAAAGTITISQGGMGFSSPSGPNLQTISNVGAYTYVHSPY</sequence>
<evidence type="ECO:0000256" key="4">
    <source>
        <dbReference type="SAM" id="SignalP"/>
    </source>
</evidence>
<reference evidence="7" key="1">
    <citation type="journal article" date="2019" name="Int. J. Syst. Evol. Microbiol.">
        <title>The Global Catalogue of Microorganisms (GCM) 10K type strain sequencing project: providing services to taxonomists for standard genome sequencing and annotation.</title>
        <authorList>
            <consortium name="The Broad Institute Genomics Platform"/>
            <consortium name="The Broad Institute Genome Sequencing Center for Infectious Disease"/>
            <person name="Wu L."/>
            <person name="Ma J."/>
        </authorList>
    </citation>
    <scope>NUCLEOTIDE SEQUENCE [LARGE SCALE GENOMIC DNA]</scope>
    <source>
        <strain evidence="7">CCM 8897</strain>
    </source>
</reference>
<dbReference type="Pfam" id="PF05257">
    <property type="entry name" value="CHAP"/>
    <property type="match status" value="1"/>
</dbReference>
<feature type="coiled-coil region" evidence="2">
    <location>
        <begin position="150"/>
        <end position="191"/>
    </location>
</feature>
<dbReference type="Gene3D" id="6.10.250.3150">
    <property type="match status" value="1"/>
</dbReference>
<evidence type="ECO:0000313" key="6">
    <source>
        <dbReference type="EMBL" id="MFC6315797.1"/>
    </source>
</evidence>
<dbReference type="EMBL" id="JBHSSM010000021">
    <property type="protein sequence ID" value="MFC6315797.1"/>
    <property type="molecule type" value="Genomic_DNA"/>
</dbReference>
<feature type="compositionally biased region" description="Low complexity" evidence="3">
    <location>
        <begin position="259"/>
        <end position="284"/>
    </location>
</feature>
<keyword evidence="2" id="KW-0175">Coiled coil</keyword>
<evidence type="ECO:0000256" key="2">
    <source>
        <dbReference type="SAM" id="Coils"/>
    </source>
</evidence>
<gene>
    <name evidence="6" type="ORF">ACFQHW_09515</name>
</gene>
<feature type="coiled-coil region" evidence="2">
    <location>
        <begin position="40"/>
        <end position="120"/>
    </location>
</feature>
<organism evidence="6 7">
    <name type="scientific">Lapidilactobacillus achengensis</name>
    <dbReference type="NCBI Taxonomy" id="2486000"/>
    <lineage>
        <taxon>Bacteria</taxon>
        <taxon>Bacillati</taxon>
        <taxon>Bacillota</taxon>
        <taxon>Bacilli</taxon>
        <taxon>Lactobacillales</taxon>
        <taxon>Lactobacillaceae</taxon>
        <taxon>Lapidilactobacillus</taxon>
    </lineage>
</organism>
<dbReference type="RefSeq" id="WP_164511216.1">
    <property type="nucleotide sequence ID" value="NZ_JBHSSM010000021.1"/>
</dbReference>
<keyword evidence="1 4" id="KW-0732">Signal</keyword>
<dbReference type="InterPro" id="IPR038765">
    <property type="entry name" value="Papain-like_cys_pep_sf"/>
</dbReference>